<dbReference type="Proteomes" id="UP001049176">
    <property type="component" value="Chromosome 1"/>
</dbReference>
<reference evidence="1" key="1">
    <citation type="journal article" date="2021" name="Genome Biol. Evol.">
        <title>The assembled and annotated genome of the fairy-ring fungus Marasmius oreades.</title>
        <authorList>
            <person name="Hiltunen M."/>
            <person name="Ament-Velasquez S.L."/>
            <person name="Johannesson H."/>
        </authorList>
    </citation>
    <scope>NUCLEOTIDE SEQUENCE</scope>
    <source>
        <strain evidence="1">03SP1</strain>
    </source>
</reference>
<sequence length="65" mass="7691">MRVFEATSHDHQEFELELRGSFKLPFLVCLTCRVHREYQRSFNNTFSEGRSCEDEVAMDYLLASL</sequence>
<protein>
    <submittedName>
        <fullName evidence="1">Uncharacterized protein</fullName>
    </submittedName>
</protein>
<proteinExistence type="predicted"/>
<name>A0A9P7V0Z1_9AGAR</name>
<evidence type="ECO:0000313" key="2">
    <source>
        <dbReference type="Proteomes" id="UP001049176"/>
    </source>
</evidence>
<comment type="caution">
    <text evidence="1">The sequence shown here is derived from an EMBL/GenBank/DDBJ whole genome shotgun (WGS) entry which is preliminary data.</text>
</comment>
<dbReference type="KEGG" id="more:E1B28_000178"/>
<gene>
    <name evidence="1" type="ORF">E1B28_000178</name>
</gene>
<dbReference type="AlphaFoldDB" id="A0A9P7V0Z1"/>
<evidence type="ECO:0000313" key="1">
    <source>
        <dbReference type="EMBL" id="KAG7098210.1"/>
    </source>
</evidence>
<organism evidence="1 2">
    <name type="scientific">Marasmius oreades</name>
    <name type="common">fairy-ring Marasmius</name>
    <dbReference type="NCBI Taxonomy" id="181124"/>
    <lineage>
        <taxon>Eukaryota</taxon>
        <taxon>Fungi</taxon>
        <taxon>Dikarya</taxon>
        <taxon>Basidiomycota</taxon>
        <taxon>Agaricomycotina</taxon>
        <taxon>Agaricomycetes</taxon>
        <taxon>Agaricomycetidae</taxon>
        <taxon>Agaricales</taxon>
        <taxon>Marasmiineae</taxon>
        <taxon>Marasmiaceae</taxon>
        <taxon>Marasmius</taxon>
    </lineage>
</organism>
<dbReference type="GeneID" id="66069254"/>
<keyword evidence="2" id="KW-1185">Reference proteome</keyword>
<dbReference type="EMBL" id="CM032181">
    <property type="protein sequence ID" value="KAG7098210.1"/>
    <property type="molecule type" value="Genomic_DNA"/>
</dbReference>
<accession>A0A9P7V0Z1</accession>
<dbReference type="RefSeq" id="XP_043014680.1">
    <property type="nucleotide sequence ID" value="XM_043145980.1"/>
</dbReference>